<evidence type="ECO:0000313" key="2">
    <source>
        <dbReference type="EMBL" id="KAH0876575.1"/>
    </source>
</evidence>
<reference evidence="2 3" key="1">
    <citation type="submission" date="2021-05" db="EMBL/GenBank/DDBJ databases">
        <title>Genome Assembly of Synthetic Allotetraploid Brassica napus Reveals Homoeologous Exchanges between Subgenomes.</title>
        <authorList>
            <person name="Davis J.T."/>
        </authorList>
    </citation>
    <scope>NUCLEOTIDE SEQUENCE [LARGE SCALE GENOMIC DNA]</scope>
    <source>
        <strain evidence="3">cv. Da-Ae</strain>
        <tissue evidence="2">Seedling</tissue>
    </source>
</reference>
<sequence>MMGSPLRGSFPGSGQAADRLHPGGYVLSPKAQYPLRDMDEQFASGWRRTRKHDNWPPRL</sequence>
<name>A0ABQ7Z8N2_BRANA</name>
<comment type="caution">
    <text evidence="2">The sequence shown here is derived from an EMBL/GenBank/DDBJ whole genome shotgun (WGS) entry which is preliminary data.</text>
</comment>
<proteinExistence type="predicted"/>
<dbReference type="EMBL" id="JAGKQM010000015">
    <property type="protein sequence ID" value="KAH0876575.1"/>
    <property type="molecule type" value="Genomic_DNA"/>
</dbReference>
<keyword evidence="3" id="KW-1185">Reference proteome</keyword>
<gene>
    <name evidence="2" type="ORF">HID58_063969</name>
</gene>
<organism evidence="2 3">
    <name type="scientific">Brassica napus</name>
    <name type="common">Rape</name>
    <dbReference type="NCBI Taxonomy" id="3708"/>
    <lineage>
        <taxon>Eukaryota</taxon>
        <taxon>Viridiplantae</taxon>
        <taxon>Streptophyta</taxon>
        <taxon>Embryophyta</taxon>
        <taxon>Tracheophyta</taxon>
        <taxon>Spermatophyta</taxon>
        <taxon>Magnoliopsida</taxon>
        <taxon>eudicotyledons</taxon>
        <taxon>Gunneridae</taxon>
        <taxon>Pentapetalae</taxon>
        <taxon>rosids</taxon>
        <taxon>malvids</taxon>
        <taxon>Brassicales</taxon>
        <taxon>Brassicaceae</taxon>
        <taxon>Brassiceae</taxon>
        <taxon>Brassica</taxon>
    </lineage>
</organism>
<feature type="region of interest" description="Disordered" evidence="1">
    <location>
        <begin position="1"/>
        <end position="29"/>
    </location>
</feature>
<evidence type="ECO:0000313" key="3">
    <source>
        <dbReference type="Proteomes" id="UP000824890"/>
    </source>
</evidence>
<evidence type="ECO:0000256" key="1">
    <source>
        <dbReference type="SAM" id="MobiDB-lite"/>
    </source>
</evidence>
<dbReference type="Proteomes" id="UP000824890">
    <property type="component" value="Unassembled WGS sequence"/>
</dbReference>
<protein>
    <submittedName>
        <fullName evidence="2">Uncharacterized protein</fullName>
    </submittedName>
</protein>
<accession>A0ABQ7Z8N2</accession>